<name>A0A1I0RM07_9BACT</name>
<protein>
    <recommendedName>
        <fullName evidence="4">VanZ like family protein</fullName>
    </recommendedName>
</protein>
<keyword evidence="1" id="KW-0812">Transmembrane</keyword>
<evidence type="ECO:0000313" key="2">
    <source>
        <dbReference type="EMBL" id="SEW42285.1"/>
    </source>
</evidence>
<sequence>MIRLLLHYSFVLPTLAFLAHQVAFFYFNISIPFLDNYLDPFCFSAIMLHCYKLQHHWVGLHRAVSKEEVFAFVFVLSLFSELLFPFLSAKFTADVFDVLGITLGGVWFYFTSAKNDDKVKGT</sequence>
<keyword evidence="1" id="KW-1133">Transmembrane helix</keyword>
<evidence type="ECO:0000313" key="3">
    <source>
        <dbReference type="Proteomes" id="UP000199437"/>
    </source>
</evidence>
<proteinExistence type="predicted"/>
<keyword evidence="3" id="KW-1185">Reference proteome</keyword>
<dbReference type="Proteomes" id="UP000199437">
    <property type="component" value="Unassembled WGS sequence"/>
</dbReference>
<feature type="transmembrane region" description="Helical" evidence="1">
    <location>
        <begin position="69"/>
        <end position="87"/>
    </location>
</feature>
<dbReference type="EMBL" id="FOIR01000005">
    <property type="protein sequence ID" value="SEW42285.1"/>
    <property type="molecule type" value="Genomic_DNA"/>
</dbReference>
<feature type="transmembrane region" description="Helical" evidence="1">
    <location>
        <begin position="93"/>
        <end position="110"/>
    </location>
</feature>
<organism evidence="2 3">
    <name type="scientific">Roseivirga pacifica</name>
    <dbReference type="NCBI Taxonomy" id="1267423"/>
    <lineage>
        <taxon>Bacteria</taxon>
        <taxon>Pseudomonadati</taxon>
        <taxon>Bacteroidota</taxon>
        <taxon>Cytophagia</taxon>
        <taxon>Cytophagales</taxon>
        <taxon>Roseivirgaceae</taxon>
        <taxon>Roseivirga</taxon>
    </lineage>
</organism>
<accession>A0A1I0RM07</accession>
<reference evidence="3" key="1">
    <citation type="submission" date="2016-10" db="EMBL/GenBank/DDBJ databases">
        <authorList>
            <person name="Varghese N."/>
            <person name="Submissions S."/>
        </authorList>
    </citation>
    <scope>NUCLEOTIDE SEQUENCE [LARGE SCALE GENOMIC DNA]</scope>
    <source>
        <strain evidence="3">CGMCC 1.12402</strain>
    </source>
</reference>
<dbReference type="STRING" id="1267423.SAMN05216290_3813"/>
<evidence type="ECO:0008006" key="4">
    <source>
        <dbReference type="Google" id="ProtNLM"/>
    </source>
</evidence>
<keyword evidence="1" id="KW-0472">Membrane</keyword>
<gene>
    <name evidence="2" type="ORF">SAMN05216290_3813</name>
</gene>
<dbReference type="AlphaFoldDB" id="A0A1I0RM07"/>
<evidence type="ECO:0000256" key="1">
    <source>
        <dbReference type="SAM" id="Phobius"/>
    </source>
</evidence>